<dbReference type="GO" id="GO:0032259">
    <property type="term" value="P:methylation"/>
    <property type="evidence" value="ECO:0007669"/>
    <property type="project" value="UniProtKB-KW"/>
</dbReference>
<keyword evidence="3" id="KW-1185">Reference proteome</keyword>
<dbReference type="RefSeq" id="WP_127744073.1">
    <property type="nucleotide sequence ID" value="NZ_SACN01000001.1"/>
</dbReference>
<name>A0A437MA46_9SPHN</name>
<dbReference type="InterPro" id="IPR029063">
    <property type="entry name" value="SAM-dependent_MTases_sf"/>
</dbReference>
<dbReference type="Pfam" id="PF13649">
    <property type="entry name" value="Methyltransf_25"/>
    <property type="match status" value="1"/>
</dbReference>
<dbReference type="AlphaFoldDB" id="A0A437MA46"/>
<sequence>MGNLPGEIALKSRTRLSRRGGAPNPFALFFTQFLRHPVMIGSIIPSSRRTIDKMLSRVDWANTKLFVEYGPGVGTFCGAILDRLPADGTLLVIDTNPVFIDYLRRRFADPRFIAVNGSAADVNEIIASHGFKAADYVLSGLPFSTLPPGVAPAIAEATHRVLAPGGQFLVYQYAAKIVKLLSPHFARIDEGLEWINIPPCHLYWAHKDAAEPVAEAA</sequence>
<dbReference type="GO" id="GO:0008168">
    <property type="term" value="F:methyltransferase activity"/>
    <property type="evidence" value="ECO:0007669"/>
    <property type="project" value="UniProtKB-KW"/>
</dbReference>
<accession>A0A437MA46</accession>
<evidence type="ECO:0000313" key="3">
    <source>
        <dbReference type="Proteomes" id="UP000282971"/>
    </source>
</evidence>
<evidence type="ECO:0000313" key="2">
    <source>
        <dbReference type="EMBL" id="RVT94509.1"/>
    </source>
</evidence>
<keyword evidence="2" id="KW-0489">Methyltransferase</keyword>
<reference evidence="2 3" key="1">
    <citation type="submission" date="2019-01" db="EMBL/GenBank/DDBJ databases">
        <authorList>
            <person name="Chen W.-M."/>
        </authorList>
    </citation>
    <scope>NUCLEOTIDE SEQUENCE [LARGE SCALE GENOMIC DNA]</scope>
    <source>
        <strain evidence="2 3">CCP-7</strain>
    </source>
</reference>
<dbReference type="Gene3D" id="3.40.50.150">
    <property type="entry name" value="Vaccinia Virus protein VP39"/>
    <property type="match status" value="1"/>
</dbReference>
<proteinExistence type="predicted"/>
<evidence type="ECO:0000259" key="1">
    <source>
        <dbReference type="Pfam" id="PF13649"/>
    </source>
</evidence>
<dbReference type="InterPro" id="IPR041698">
    <property type="entry name" value="Methyltransf_25"/>
</dbReference>
<organism evidence="2 3">
    <name type="scientific">Sphingomonas crocodyli</name>
    <dbReference type="NCBI Taxonomy" id="1979270"/>
    <lineage>
        <taxon>Bacteria</taxon>
        <taxon>Pseudomonadati</taxon>
        <taxon>Pseudomonadota</taxon>
        <taxon>Alphaproteobacteria</taxon>
        <taxon>Sphingomonadales</taxon>
        <taxon>Sphingomonadaceae</taxon>
        <taxon>Sphingomonas</taxon>
    </lineage>
</organism>
<keyword evidence="2" id="KW-0808">Transferase</keyword>
<protein>
    <submittedName>
        <fullName evidence="2">Methyltransferase domain-containing protein</fullName>
    </submittedName>
</protein>
<dbReference type="CDD" id="cd02440">
    <property type="entry name" value="AdoMet_MTases"/>
    <property type="match status" value="1"/>
</dbReference>
<feature type="domain" description="Methyltransferase" evidence="1">
    <location>
        <begin position="67"/>
        <end position="166"/>
    </location>
</feature>
<comment type="caution">
    <text evidence="2">The sequence shown here is derived from an EMBL/GenBank/DDBJ whole genome shotgun (WGS) entry which is preliminary data.</text>
</comment>
<dbReference type="OrthoDB" id="9805585at2"/>
<dbReference type="EMBL" id="SACN01000001">
    <property type="protein sequence ID" value="RVT94509.1"/>
    <property type="molecule type" value="Genomic_DNA"/>
</dbReference>
<gene>
    <name evidence="2" type="ORF">EOD43_11930</name>
</gene>
<dbReference type="SUPFAM" id="SSF53335">
    <property type="entry name" value="S-adenosyl-L-methionine-dependent methyltransferases"/>
    <property type="match status" value="1"/>
</dbReference>
<dbReference type="Proteomes" id="UP000282971">
    <property type="component" value="Unassembled WGS sequence"/>
</dbReference>